<protein>
    <submittedName>
        <fullName evidence="1">Uncharacterized protein</fullName>
    </submittedName>
</protein>
<dbReference type="AlphaFoldDB" id="A0A437QWX5"/>
<sequence>MSATRIRENRPKTDLEKVYEKRRRAYKGAVQAVKGVAMDETANIGFVLDAVVGQLAAAIAAGDITATPEMTDLITRFLAVKTAFPKP</sequence>
<name>A0A437QWX5_9PROT</name>
<keyword evidence="2" id="KW-1185">Reference proteome</keyword>
<dbReference type="RefSeq" id="WP_127764396.1">
    <property type="nucleotide sequence ID" value="NZ_SADE01000001.1"/>
</dbReference>
<evidence type="ECO:0000313" key="2">
    <source>
        <dbReference type="Proteomes" id="UP000287447"/>
    </source>
</evidence>
<evidence type="ECO:0000313" key="1">
    <source>
        <dbReference type="EMBL" id="RVU39024.1"/>
    </source>
</evidence>
<dbReference type="Proteomes" id="UP000287447">
    <property type="component" value="Unassembled WGS sequence"/>
</dbReference>
<proteinExistence type="predicted"/>
<dbReference type="EMBL" id="SADE01000001">
    <property type="protein sequence ID" value="RVU39024.1"/>
    <property type="molecule type" value="Genomic_DNA"/>
</dbReference>
<gene>
    <name evidence="1" type="ORF">EOI86_07135</name>
</gene>
<accession>A0A437QWX5</accession>
<reference evidence="2" key="1">
    <citation type="submission" date="2019-01" db="EMBL/GenBank/DDBJ databases">
        <title>Gri0909 isolated from a small marine red alga.</title>
        <authorList>
            <person name="Kim J."/>
            <person name="Jeong S.E."/>
            <person name="Jeon C.O."/>
        </authorList>
    </citation>
    <scope>NUCLEOTIDE SEQUENCE [LARGE SCALE GENOMIC DNA]</scope>
    <source>
        <strain evidence="2">Gri0909</strain>
    </source>
</reference>
<comment type="caution">
    <text evidence="1">The sequence shown here is derived from an EMBL/GenBank/DDBJ whole genome shotgun (WGS) entry which is preliminary data.</text>
</comment>
<organism evidence="1 2">
    <name type="scientific">Hwanghaeella grinnelliae</name>
    <dbReference type="NCBI Taxonomy" id="2500179"/>
    <lineage>
        <taxon>Bacteria</taxon>
        <taxon>Pseudomonadati</taxon>
        <taxon>Pseudomonadota</taxon>
        <taxon>Alphaproteobacteria</taxon>
        <taxon>Rhodospirillales</taxon>
        <taxon>Rhodospirillaceae</taxon>
        <taxon>Hwanghaeella</taxon>
    </lineage>
</organism>